<dbReference type="EMBL" id="LT670818">
    <property type="protein sequence ID" value="SHG44844.1"/>
    <property type="molecule type" value="Genomic_DNA"/>
</dbReference>
<accession>A0A1M5JWB7</accession>
<dbReference type="Gene3D" id="3.30.1360.120">
    <property type="entry name" value="Probable tRNA modification gtpase trme, domain 1"/>
    <property type="match status" value="1"/>
</dbReference>
<reference evidence="1 2" key="1">
    <citation type="submission" date="2016-11" db="EMBL/GenBank/DDBJ databases">
        <authorList>
            <person name="Jaros S."/>
            <person name="Januszkiewicz K."/>
            <person name="Wedrychowicz H."/>
        </authorList>
    </citation>
    <scope>NUCLEOTIDE SEQUENCE [LARGE SCALE GENOMIC DNA]</scope>
    <source>
        <strain evidence="1 2">GAS242</strain>
    </source>
</reference>
<evidence type="ECO:0000313" key="1">
    <source>
        <dbReference type="EMBL" id="SHG44844.1"/>
    </source>
</evidence>
<dbReference type="InterPro" id="IPR027266">
    <property type="entry name" value="TrmE/GcvT-like"/>
</dbReference>
<proteinExistence type="predicted"/>
<dbReference type="OrthoDB" id="9179874at2"/>
<dbReference type="Proteomes" id="UP000190675">
    <property type="component" value="Chromosome I"/>
</dbReference>
<dbReference type="AlphaFoldDB" id="A0A1M5JWB7"/>
<dbReference type="SUPFAM" id="SSF103025">
    <property type="entry name" value="Folate-binding domain"/>
    <property type="match status" value="1"/>
</dbReference>
<evidence type="ECO:0000313" key="2">
    <source>
        <dbReference type="Proteomes" id="UP000190675"/>
    </source>
</evidence>
<sequence length="195" mass="21254">MATSRLAIIDLSERPRLGFKGRGTLSAMQKRGMVVENQPNRAFRQANGSLCLVLAASEVFLLGAGDGDDSALAKLEADWRIEDGERTYPMPRRHSHAWFAVQGEAAPDMFSKLCAIDFRPHRFDDLSIAQTSVARLNAIVLRADVEDRLTYHALADSASAVYLLACLEDAAEEFGGSMTDASVLAPLPITRRSSS</sequence>
<organism evidence="1 2">
    <name type="scientific">Bradyrhizobium erythrophlei</name>
    <dbReference type="NCBI Taxonomy" id="1437360"/>
    <lineage>
        <taxon>Bacteria</taxon>
        <taxon>Pseudomonadati</taxon>
        <taxon>Pseudomonadota</taxon>
        <taxon>Alphaproteobacteria</taxon>
        <taxon>Hyphomicrobiales</taxon>
        <taxon>Nitrobacteraceae</taxon>
        <taxon>Bradyrhizobium</taxon>
    </lineage>
</organism>
<dbReference type="RefSeq" id="WP_079566249.1">
    <property type="nucleotide sequence ID" value="NZ_LT670818.1"/>
</dbReference>
<protein>
    <submittedName>
        <fullName evidence="1">N-methylglutamate dehydrogenase subunit D</fullName>
    </submittedName>
</protein>
<name>A0A1M5JWB7_9BRAD</name>
<gene>
    <name evidence="1" type="ORF">SAMN05444169_2520</name>
</gene>